<dbReference type="InterPro" id="IPR039302">
    <property type="entry name" value="MAP10"/>
</dbReference>
<feature type="compositionally biased region" description="Basic and acidic residues" evidence="1">
    <location>
        <begin position="412"/>
        <end position="432"/>
    </location>
</feature>
<sequence length="731" mass="80529">MPLLSQPRRARFVLRGPVGRRVGDVELVYRLTELGAPERPPAPEPGPGDAERPPGASEPPEAQKELEEVLLPGEADSDSSGPVRNGEATSAATRSRASGGRSISPVDHDVTELDMETNTFCPPPLYYTHFTQGKTPPPPGKITIETQMHVPEELDDAFAEENLVKPPTHTSSLKHTNSATRESPPVPINSPPIQDMGAMKQTACCPQTEQSRINTISQLPLLNALLIELSLLSNQPMASTAHVHPHLAWLYRTEDKKAPESSAKSMCPSASEKDKLSMGEREKSVNVQCGKNQVDTFKKGKCFEKNSDAPQKRVSRGRPLYGLTKTLRLRLKQTNPAMLAIHEKREQHRKMQTQMSGTKFRIPSSQLKVLSFAEQSQKPHQLLEEKCLDSNVSFAENGDTSRQSGGVFAEASRTKENKLKRTVEKKTVDSGENRANNGTSEEVVSPVNSIMPERFTQTSILGGKVEMKVQTPSVSRQDATVDRIVADKEIGDRQVETTDDDILTAERRENSSSSCNESISELKFSDDFTSPCYSEDFCTTENTSRSLQAHKGSPRAENPKRSQRISQSSEAGLSIRKNSSGKSSIPSPPFSAGSPVLSCRRSHISKIQDKSLEEASVVSTSYSSSSLWTEEKENQVDQSSRHNSKAAKRDQDISVKLKTRTGCKSLEKSQSLRTSQESSYLPSNLSELKVLDSSISDHFEEDNDDFGSLNISKQCKDICELVVNKFPGYTM</sequence>
<dbReference type="Pfam" id="PF14925">
    <property type="entry name" value="HPHLAWLY"/>
    <property type="match status" value="1"/>
</dbReference>
<organism evidence="3 4">
    <name type="scientific">Galeopterus variegatus</name>
    <name type="common">Malayan flying lemur</name>
    <name type="synonym">Cynocephalus variegatus</name>
    <dbReference type="NCBI Taxonomy" id="482537"/>
    <lineage>
        <taxon>Eukaryota</taxon>
        <taxon>Metazoa</taxon>
        <taxon>Chordata</taxon>
        <taxon>Craniata</taxon>
        <taxon>Vertebrata</taxon>
        <taxon>Euteleostomi</taxon>
        <taxon>Mammalia</taxon>
        <taxon>Eutheria</taxon>
        <taxon>Euarchontoglires</taxon>
        <taxon>Dermoptera</taxon>
        <taxon>Cynocephalidae</taxon>
        <taxon>Galeopterus</taxon>
    </lineage>
</organism>
<evidence type="ECO:0000256" key="1">
    <source>
        <dbReference type="SAM" id="MobiDB-lite"/>
    </source>
</evidence>
<feature type="region of interest" description="Disordered" evidence="1">
    <location>
        <begin position="259"/>
        <end position="284"/>
    </location>
</feature>
<proteinExistence type="predicted"/>
<feature type="compositionally biased region" description="Basic and acidic residues" evidence="1">
    <location>
        <begin position="271"/>
        <end position="284"/>
    </location>
</feature>
<protein>
    <submittedName>
        <fullName evidence="4">Microtubule-associated protein 10</fullName>
    </submittedName>
</protein>
<dbReference type="PANTHER" id="PTHR21831:SF2">
    <property type="entry name" value="MICROTUBULE-ASSOCIATED PROTEIN 10"/>
    <property type="match status" value="1"/>
</dbReference>
<feature type="compositionally biased region" description="Polar residues" evidence="1">
    <location>
        <begin position="433"/>
        <end position="444"/>
    </location>
</feature>
<feature type="compositionally biased region" description="Polar residues" evidence="1">
    <location>
        <begin position="394"/>
        <end position="404"/>
    </location>
</feature>
<feature type="domain" description="Microtubule-associated protein 10 C-terminal" evidence="2">
    <location>
        <begin position="95"/>
        <end position="730"/>
    </location>
</feature>
<feature type="region of interest" description="Disordered" evidence="1">
    <location>
        <begin position="394"/>
        <end position="444"/>
    </location>
</feature>
<evidence type="ECO:0000313" key="3">
    <source>
        <dbReference type="Proteomes" id="UP000694923"/>
    </source>
</evidence>
<feature type="region of interest" description="Disordered" evidence="1">
    <location>
        <begin position="167"/>
        <end position="187"/>
    </location>
</feature>
<gene>
    <name evidence="4" type="primary">MAP10</name>
</gene>
<evidence type="ECO:0000259" key="2">
    <source>
        <dbReference type="Pfam" id="PF14925"/>
    </source>
</evidence>
<accession>A0ABM0REN7</accession>
<dbReference type="PANTHER" id="PTHR21831">
    <property type="entry name" value="MICROTUBULE-ASSOCIATED PROTEIN 10"/>
    <property type="match status" value="1"/>
</dbReference>
<keyword evidence="3" id="KW-1185">Reference proteome</keyword>
<dbReference type="GeneID" id="103597056"/>
<dbReference type="InterPro" id="IPR026679">
    <property type="entry name" value="MAP10_C-term"/>
</dbReference>
<feature type="region of interest" description="Disordered" evidence="1">
    <location>
        <begin position="33"/>
        <end position="107"/>
    </location>
</feature>
<feature type="compositionally biased region" description="Polar residues" evidence="1">
    <location>
        <begin position="564"/>
        <end position="585"/>
    </location>
</feature>
<name>A0ABM0REN7_GALVR</name>
<feature type="region of interest" description="Disordered" evidence="1">
    <location>
        <begin position="628"/>
        <end position="654"/>
    </location>
</feature>
<dbReference type="Proteomes" id="UP000694923">
    <property type="component" value="Unplaced"/>
</dbReference>
<feature type="compositionally biased region" description="Low complexity" evidence="1">
    <location>
        <begin position="88"/>
        <end position="102"/>
    </location>
</feature>
<feature type="compositionally biased region" description="Polar residues" evidence="1">
    <location>
        <begin position="168"/>
        <end position="181"/>
    </location>
</feature>
<dbReference type="RefSeq" id="XP_008579078.1">
    <property type="nucleotide sequence ID" value="XM_008580856.1"/>
</dbReference>
<reference evidence="4" key="1">
    <citation type="submission" date="2025-08" db="UniProtKB">
        <authorList>
            <consortium name="RefSeq"/>
        </authorList>
    </citation>
    <scope>IDENTIFICATION</scope>
</reference>
<evidence type="ECO:0000313" key="4">
    <source>
        <dbReference type="RefSeq" id="XP_008579078.1"/>
    </source>
</evidence>
<feature type="region of interest" description="Disordered" evidence="1">
    <location>
        <begin position="495"/>
        <end position="518"/>
    </location>
</feature>
<feature type="region of interest" description="Disordered" evidence="1">
    <location>
        <begin position="544"/>
        <end position="597"/>
    </location>
</feature>